<evidence type="ECO:0000313" key="2">
    <source>
        <dbReference type="Proteomes" id="UP001632037"/>
    </source>
</evidence>
<reference evidence="1 2" key="1">
    <citation type="submission" date="2024-09" db="EMBL/GenBank/DDBJ databases">
        <title>Genome sequencing and assembly of Phytophthora oleae, isolate VK10A, causative agent of rot of olive drupes.</title>
        <authorList>
            <person name="Conti Taguali S."/>
            <person name="Riolo M."/>
            <person name="La Spada F."/>
            <person name="Cacciola S.O."/>
            <person name="Dionisio G."/>
        </authorList>
    </citation>
    <scope>NUCLEOTIDE SEQUENCE [LARGE SCALE GENOMIC DNA]</scope>
    <source>
        <strain evidence="1 2">VK10A</strain>
    </source>
</reference>
<evidence type="ECO:0000313" key="1">
    <source>
        <dbReference type="EMBL" id="KAL3661245.1"/>
    </source>
</evidence>
<accession>A0ABD3F348</accession>
<comment type="caution">
    <text evidence="1">The sequence shown here is derived from an EMBL/GenBank/DDBJ whole genome shotgun (WGS) entry which is preliminary data.</text>
</comment>
<organism evidence="1 2">
    <name type="scientific">Phytophthora oleae</name>
    <dbReference type="NCBI Taxonomy" id="2107226"/>
    <lineage>
        <taxon>Eukaryota</taxon>
        <taxon>Sar</taxon>
        <taxon>Stramenopiles</taxon>
        <taxon>Oomycota</taxon>
        <taxon>Peronosporomycetes</taxon>
        <taxon>Peronosporales</taxon>
        <taxon>Peronosporaceae</taxon>
        <taxon>Phytophthora</taxon>
    </lineage>
</organism>
<keyword evidence="2" id="KW-1185">Reference proteome</keyword>
<gene>
    <name evidence="1" type="ORF">V7S43_013854</name>
</gene>
<dbReference type="EMBL" id="JBIMZQ010000037">
    <property type="protein sequence ID" value="KAL3661245.1"/>
    <property type="molecule type" value="Genomic_DNA"/>
</dbReference>
<sequence>MTLAHAVHAARPARVDQVHVRVVLLQLLLRQVRVLGRVQRQECRAKARRERRLRLRDAAIGCLDFQTPPYSSMRAAQTQPSAASNSLMTHYFFKGDAPSHHAWKQHQHCDRRTALVGGVGEVWRDIRAGFVSDGDSPS</sequence>
<proteinExistence type="predicted"/>
<dbReference type="Proteomes" id="UP001632037">
    <property type="component" value="Unassembled WGS sequence"/>
</dbReference>
<dbReference type="AlphaFoldDB" id="A0ABD3F348"/>
<name>A0ABD3F348_9STRA</name>
<protein>
    <submittedName>
        <fullName evidence="1">Uncharacterized protein</fullName>
    </submittedName>
</protein>